<feature type="compositionally biased region" description="Basic and acidic residues" evidence="1">
    <location>
        <begin position="220"/>
        <end position="232"/>
    </location>
</feature>
<dbReference type="AlphaFoldDB" id="H3GZA5"/>
<feature type="domain" description="Ubiquitin-protein ligase E3A N-terminal zinc-binding" evidence="2">
    <location>
        <begin position="30"/>
        <end position="85"/>
    </location>
</feature>
<accession>H3GZA5</accession>
<dbReference type="OMA" id="MCEDSEY"/>
<dbReference type="Pfam" id="PF16558">
    <property type="entry name" value="AZUL"/>
    <property type="match status" value="1"/>
</dbReference>
<sequence length="250" mass="27625">MDQDQVDGVSGSSDVSVAAALPMTTDYEYARQLVQAYFAMLTTGCQRDECSNENCCSNPQTPALSASEAAIKSIYFATQAPAPLCIDLAEQPPPEIPEQQQEQELTPEQPQAEEENQTEDTLPLKDEQHQSKEELHPETSEADIPKPQQPETTTPQSTSERKSTPRQRLSIAVQLDHGLNKNPPVTSVPNDVTATKAATEDTEQQQEHEQAPVKVPSSVKDARQRRLSRPKEKLFDAIKRSFSRSKKGSV</sequence>
<dbReference type="Proteomes" id="UP000005238">
    <property type="component" value="Unassembled WGS sequence"/>
</dbReference>
<feature type="compositionally biased region" description="Low complexity" evidence="1">
    <location>
        <begin position="97"/>
        <end position="110"/>
    </location>
</feature>
<reference evidence="3" key="2">
    <citation type="submission" date="2015-06" db="UniProtKB">
        <authorList>
            <consortium name="EnsemblProtists"/>
        </authorList>
    </citation>
    <scope>IDENTIFICATION</scope>
    <source>
        <strain evidence="3">Pr102</strain>
    </source>
</reference>
<keyword evidence="4" id="KW-1185">Reference proteome</keyword>
<dbReference type="VEuPathDB" id="FungiDB:KRP23_3040"/>
<feature type="compositionally biased region" description="Polar residues" evidence="1">
    <location>
        <begin position="183"/>
        <end position="192"/>
    </location>
</feature>
<dbReference type="STRING" id="164328.H3GZA5"/>
<dbReference type="HOGENOM" id="CLU_073989_0_0_1"/>
<feature type="compositionally biased region" description="Low complexity" evidence="1">
    <location>
        <begin position="149"/>
        <end position="158"/>
    </location>
</feature>
<reference evidence="4" key="1">
    <citation type="journal article" date="2006" name="Science">
        <title>Phytophthora genome sequences uncover evolutionary origins and mechanisms of pathogenesis.</title>
        <authorList>
            <person name="Tyler B.M."/>
            <person name="Tripathy S."/>
            <person name="Zhang X."/>
            <person name="Dehal P."/>
            <person name="Jiang R.H."/>
            <person name="Aerts A."/>
            <person name="Arredondo F.D."/>
            <person name="Baxter L."/>
            <person name="Bensasson D."/>
            <person name="Beynon J.L."/>
            <person name="Chapman J."/>
            <person name="Damasceno C.M."/>
            <person name="Dorrance A.E."/>
            <person name="Dou D."/>
            <person name="Dickerman A.W."/>
            <person name="Dubchak I.L."/>
            <person name="Garbelotto M."/>
            <person name="Gijzen M."/>
            <person name="Gordon S.G."/>
            <person name="Govers F."/>
            <person name="Grunwald N.J."/>
            <person name="Huang W."/>
            <person name="Ivors K.L."/>
            <person name="Jones R.W."/>
            <person name="Kamoun S."/>
            <person name="Krampis K."/>
            <person name="Lamour K.H."/>
            <person name="Lee M.K."/>
            <person name="McDonald W.H."/>
            <person name="Medina M."/>
            <person name="Meijer H.J."/>
            <person name="Nordberg E.K."/>
            <person name="Maclean D.J."/>
            <person name="Ospina-Giraldo M.D."/>
            <person name="Morris P.F."/>
            <person name="Phuntumart V."/>
            <person name="Putnam N.H."/>
            <person name="Rash S."/>
            <person name="Rose J.K."/>
            <person name="Sakihama Y."/>
            <person name="Salamov A.A."/>
            <person name="Savidor A."/>
            <person name="Scheuring C.F."/>
            <person name="Smith B.M."/>
            <person name="Sobral B.W."/>
            <person name="Terry A."/>
            <person name="Torto-Alalibo T.A."/>
            <person name="Win J."/>
            <person name="Xu Z."/>
            <person name="Zhang H."/>
            <person name="Grigoriev I.V."/>
            <person name="Rokhsar D.S."/>
            <person name="Boore J.L."/>
        </authorList>
    </citation>
    <scope>NUCLEOTIDE SEQUENCE [LARGE SCALE GENOMIC DNA]</scope>
    <source>
        <strain evidence="4">Pr102</strain>
    </source>
</reference>
<dbReference type="InterPro" id="IPR042556">
    <property type="entry name" value="AZUL_sf"/>
</dbReference>
<dbReference type="InterPro" id="IPR032353">
    <property type="entry name" value="AZUL"/>
</dbReference>
<name>H3GZA5_PHYRM</name>
<organism evidence="3 4">
    <name type="scientific">Phytophthora ramorum</name>
    <name type="common">Sudden oak death agent</name>
    <dbReference type="NCBI Taxonomy" id="164328"/>
    <lineage>
        <taxon>Eukaryota</taxon>
        <taxon>Sar</taxon>
        <taxon>Stramenopiles</taxon>
        <taxon>Oomycota</taxon>
        <taxon>Peronosporomycetes</taxon>
        <taxon>Peronosporales</taxon>
        <taxon>Peronosporaceae</taxon>
        <taxon>Phytophthora</taxon>
    </lineage>
</organism>
<proteinExistence type="predicted"/>
<evidence type="ECO:0000313" key="4">
    <source>
        <dbReference type="Proteomes" id="UP000005238"/>
    </source>
</evidence>
<dbReference type="InParanoid" id="H3GZA5"/>
<dbReference type="eggNOG" id="ENOG502SA44">
    <property type="taxonomic scope" value="Eukaryota"/>
</dbReference>
<dbReference type="VEuPathDB" id="FungiDB:KRP22_15004"/>
<feature type="region of interest" description="Disordered" evidence="1">
    <location>
        <begin position="87"/>
        <end position="232"/>
    </location>
</feature>
<protein>
    <recommendedName>
        <fullName evidence="2">Ubiquitin-protein ligase E3A N-terminal zinc-binding domain-containing protein</fullName>
    </recommendedName>
</protein>
<evidence type="ECO:0000256" key="1">
    <source>
        <dbReference type="SAM" id="MobiDB-lite"/>
    </source>
</evidence>
<dbReference type="EnsemblProtists" id="Phyra83106">
    <property type="protein sequence ID" value="Phyra83106"/>
    <property type="gene ID" value="Phyra83106"/>
</dbReference>
<dbReference type="Gene3D" id="6.10.130.10">
    <property type="entry name" value="Ubiquitin-protein ligase E3A, N-terminal zinc-binding domain (AZUL)"/>
    <property type="match status" value="1"/>
</dbReference>
<evidence type="ECO:0000259" key="2">
    <source>
        <dbReference type="Pfam" id="PF16558"/>
    </source>
</evidence>
<feature type="compositionally biased region" description="Basic and acidic residues" evidence="1">
    <location>
        <begin position="122"/>
        <end position="139"/>
    </location>
</feature>
<dbReference type="EMBL" id="DS566080">
    <property type="status" value="NOT_ANNOTATED_CDS"/>
    <property type="molecule type" value="Genomic_DNA"/>
</dbReference>
<evidence type="ECO:0000313" key="3">
    <source>
        <dbReference type="EnsemblProtists" id="Phyra83106"/>
    </source>
</evidence>